<name>A0A2U2PEH1_9SPHI</name>
<dbReference type="InterPro" id="IPR023997">
    <property type="entry name" value="TonB-dep_OMP_SusC/RagA_CS"/>
</dbReference>
<sequence length="1026" mass="114774">MKKFILLTCIVLLGLSFDIRAQEQVIVTGLVTDANKEPLIGVSISIANMPGLGAISDVNGKYKIKMPAYQTLVFTYIGFEKQEVLVKEQRVVNIVMKETKASALNEVVITSTGAQRKIAVTGAITTVDVERLKSNPTTSIADGLAGVVPGIMAMQTSGRPGSVSEFWVRSISTFGASNAAMVLIDGFERDMNEINVEDIESFTVLKDASATAIYGSRGANGVILIKTKRGKEGKVNINAKVEGFYNQLTKLPEFADGYTYASMANEAKIARNEQPLFSSTELELLRLGLDPDRFPNVDWMGVLLRDEAKSQRSLLNLSGGGKTARYYISGSYQNQEGMYKVDNALKNYNTNTNFHKYTYRLSVDMDITKTTLLSGGVSGSLRKQNDPGVGTDAIWTSLMGYNPIMMPLMYSNGRVPSWTGKDDNLNPWVQGTMTGYNQSWANNIQTTLNLDQKLDFITKGLRFLGRFGYDTYNTNWIKRFKRPEVWNASRFRNDGELVFTRVAEEQKMTQSSGSDGDKREFFEWETHYNRSFGSHNLGGVLKYSQGSKVFTQNIGTDLKNGISRRNQGLAGRANYNWKSRYFIDFNFGYTGSENFHKDYRFGFFPAISGAWNIGEEPILKDLDWLNMLKVRYSYGKTGNDVLGKDADGNDIRFPYLYSIEQMTGGGYQFADFESLELPWDGMRYSSISSPDVSWEISTKKDLGIDYSLFHDKFSGAVDYFYEHREGIYMARKFLPGITGLESSPSANVGEVKARGFDGNFTLKQKLNQVDLTLRGNITYSKNEIIERDEENTIYWYKLQEGHRVNQARGLVDLGLFKDYDDIRTSPRQTFGDVMPGDIKYKDVNGDGIVNDDDIVAIGATTRPNLTYGFGASASWKGLDVNVHFQGVGKSSYFINGSSVYMFQGGDGWGNVLADLANSNRWVLGENEDPNADYPRLTYGPNSNNYRASTFWLRDGSYLRLKTLDVGYSLPKALVNRAHLNTVRFFLIGTNLLTFTNFKLWDPEMGSSDGKKYPLSKTLSLGVSVSL</sequence>
<evidence type="ECO:0000313" key="5">
    <source>
        <dbReference type="Proteomes" id="UP000245647"/>
    </source>
</evidence>
<keyword evidence="5" id="KW-1185">Reference proteome</keyword>
<comment type="caution">
    <text evidence="4">The sequence shown here is derived from an EMBL/GenBank/DDBJ whole genome shotgun (WGS) entry which is preliminary data.</text>
</comment>
<dbReference type="FunFam" id="2.170.130.10:FF:000003">
    <property type="entry name" value="SusC/RagA family TonB-linked outer membrane protein"/>
    <property type="match status" value="1"/>
</dbReference>
<gene>
    <name evidence="4" type="ORF">DDR33_17030</name>
</gene>
<dbReference type="PROSITE" id="PS52016">
    <property type="entry name" value="TONB_DEPENDENT_REC_3"/>
    <property type="match status" value="1"/>
</dbReference>
<keyword evidence="1" id="KW-0998">Cell outer membrane</keyword>
<evidence type="ECO:0000256" key="2">
    <source>
        <dbReference type="SAM" id="SignalP"/>
    </source>
</evidence>
<dbReference type="InterPro" id="IPR012910">
    <property type="entry name" value="Plug_dom"/>
</dbReference>
<feature type="domain" description="TonB-dependent receptor plug" evidence="3">
    <location>
        <begin position="118"/>
        <end position="222"/>
    </location>
</feature>
<dbReference type="InterPro" id="IPR008969">
    <property type="entry name" value="CarboxyPept-like_regulatory"/>
</dbReference>
<dbReference type="FunFam" id="2.60.40.1120:FF:000003">
    <property type="entry name" value="Outer membrane protein Omp121"/>
    <property type="match status" value="1"/>
</dbReference>
<dbReference type="GO" id="GO:0009279">
    <property type="term" value="C:cell outer membrane"/>
    <property type="evidence" value="ECO:0007669"/>
    <property type="project" value="UniProtKB-SubCell"/>
</dbReference>
<dbReference type="InterPro" id="IPR039426">
    <property type="entry name" value="TonB-dep_rcpt-like"/>
</dbReference>
<dbReference type="InterPro" id="IPR023996">
    <property type="entry name" value="TonB-dep_OMP_SusC/RagA"/>
</dbReference>
<proteinExistence type="inferred from homology"/>
<comment type="similarity">
    <text evidence="1">Belongs to the TonB-dependent receptor family.</text>
</comment>
<dbReference type="Gene3D" id="2.170.130.10">
    <property type="entry name" value="TonB-dependent receptor, plug domain"/>
    <property type="match status" value="1"/>
</dbReference>
<organism evidence="4 5">
    <name type="scientific">Pararcticibacter amylolyticus</name>
    <dbReference type="NCBI Taxonomy" id="2173175"/>
    <lineage>
        <taxon>Bacteria</taxon>
        <taxon>Pseudomonadati</taxon>
        <taxon>Bacteroidota</taxon>
        <taxon>Sphingobacteriia</taxon>
        <taxon>Sphingobacteriales</taxon>
        <taxon>Sphingobacteriaceae</taxon>
        <taxon>Pararcticibacter</taxon>
    </lineage>
</organism>
<reference evidence="4 5" key="1">
    <citation type="submission" date="2018-04" db="EMBL/GenBank/DDBJ databases">
        <title>Pedobacter chongqingensis sp. nov., isolated from a rottenly hemp rope.</title>
        <authorList>
            <person name="Cai Y."/>
        </authorList>
    </citation>
    <scope>NUCLEOTIDE SEQUENCE [LARGE SCALE GENOMIC DNA]</scope>
    <source>
        <strain evidence="4 5">FJ4-8</strain>
    </source>
</reference>
<keyword evidence="1" id="KW-0472">Membrane</keyword>
<dbReference type="EMBL" id="QEAS01000014">
    <property type="protein sequence ID" value="PWG79519.1"/>
    <property type="molecule type" value="Genomic_DNA"/>
</dbReference>
<dbReference type="AlphaFoldDB" id="A0A2U2PEH1"/>
<evidence type="ECO:0000313" key="4">
    <source>
        <dbReference type="EMBL" id="PWG79519.1"/>
    </source>
</evidence>
<dbReference type="NCBIfam" id="TIGR04056">
    <property type="entry name" value="OMP_RagA_SusC"/>
    <property type="match status" value="1"/>
</dbReference>
<dbReference type="InterPro" id="IPR037066">
    <property type="entry name" value="Plug_dom_sf"/>
</dbReference>
<dbReference type="NCBIfam" id="TIGR04057">
    <property type="entry name" value="SusC_RagA_signa"/>
    <property type="match status" value="1"/>
</dbReference>
<evidence type="ECO:0000256" key="1">
    <source>
        <dbReference type="PROSITE-ProRule" id="PRU01360"/>
    </source>
</evidence>
<keyword evidence="2" id="KW-0732">Signal</keyword>
<dbReference type="SUPFAM" id="SSF49464">
    <property type="entry name" value="Carboxypeptidase regulatory domain-like"/>
    <property type="match status" value="1"/>
</dbReference>
<dbReference type="Pfam" id="PF13715">
    <property type="entry name" value="CarbopepD_reg_2"/>
    <property type="match status" value="1"/>
</dbReference>
<keyword evidence="1" id="KW-0813">Transport</keyword>
<keyword evidence="1" id="KW-0812">Transmembrane</keyword>
<feature type="chain" id="PRO_5015649963" evidence="2">
    <location>
        <begin position="22"/>
        <end position="1026"/>
    </location>
</feature>
<evidence type="ECO:0000259" key="3">
    <source>
        <dbReference type="Pfam" id="PF07715"/>
    </source>
</evidence>
<dbReference type="OrthoDB" id="601197at2"/>
<keyword evidence="1" id="KW-1134">Transmembrane beta strand</keyword>
<dbReference type="SUPFAM" id="SSF56935">
    <property type="entry name" value="Porins"/>
    <property type="match status" value="1"/>
</dbReference>
<accession>A0A2U2PEH1</accession>
<dbReference type="RefSeq" id="WP_109417060.1">
    <property type="nucleotide sequence ID" value="NZ_QEAS01000014.1"/>
</dbReference>
<dbReference type="Proteomes" id="UP000245647">
    <property type="component" value="Unassembled WGS sequence"/>
</dbReference>
<dbReference type="Pfam" id="PF07715">
    <property type="entry name" value="Plug"/>
    <property type="match status" value="1"/>
</dbReference>
<comment type="subcellular location">
    <subcellularLocation>
        <location evidence="1">Cell outer membrane</location>
        <topology evidence="1">Multi-pass membrane protein</topology>
    </subcellularLocation>
</comment>
<dbReference type="Gene3D" id="2.60.40.1120">
    <property type="entry name" value="Carboxypeptidase-like, regulatory domain"/>
    <property type="match status" value="1"/>
</dbReference>
<feature type="signal peptide" evidence="2">
    <location>
        <begin position="1"/>
        <end position="21"/>
    </location>
</feature>
<protein>
    <submittedName>
        <fullName evidence="4">SusC/RagA family protein</fullName>
    </submittedName>
</protein>